<dbReference type="AlphaFoldDB" id="A0A1I6FYC4"/>
<gene>
    <name evidence="1" type="ORF">SAMN04488124_0524</name>
</gene>
<reference evidence="2" key="1">
    <citation type="submission" date="2016-10" db="EMBL/GenBank/DDBJ databases">
        <authorList>
            <person name="Varghese N."/>
            <person name="Submissions S."/>
        </authorList>
    </citation>
    <scope>NUCLEOTIDE SEQUENCE [LARGE SCALE GENOMIC DNA]</scope>
    <source>
        <strain evidence="2">CGMCC 1.8711</strain>
    </source>
</reference>
<keyword evidence="2" id="KW-1185">Reference proteome</keyword>
<organism evidence="1 2">
    <name type="scientific">Halogeometricum limi</name>
    <dbReference type="NCBI Taxonomy" id="555875"/>
    <lineage>
        <taxon>Archaea</taxon>
        <taxon>Methanobacteriati</taxon>
        <taxon>Methanobacteriota</taxon>
        <taxon>Stenosarchaea group</taxon>
        <taxon>Halobacteria</taxon>
        <taxon>Halobacteriales</taxon>
        <taxon>Haloferacaceae</taxon>
        <taxon>Halogeometricum</taxon>
    </lineage>
</organism>
<dbReference type="Proteomes" id="UP000243250">
    <property type="component" value="Unassembled WGS sequence"/>
</dbReference>
<sequence length="52" mass="5816">MTLVAEAPVTTISHGTAWYREFGHDGALRYESGIELYRDYVRPCDSAVLCPP</sequence>
<proteinExistence type="predicted"/>
<evidence type="ECO:0000313" key="2">
    <source>
        <dbReference type="Proteomes" id="UP000243250"/>
    </source>
</evidence>
<accession>A0A1I6FYC4</accession>
<evidence type="ECO:0000313" key="1">
    <source>
        <dbReference type="EMBL" id="SFR34837.1"/>
    </source>
</evidence>
<dbReference type="EMBL" id="FOYS01000001">
    <property type="protein sequence ID" value="SFR34837.1"/>
    <property type="molecule type" value="Genomic_DNA"/>
</dbReference>
<name>A0A1I6FYC4_9EURY</name>
<dbReference type="RefSeq" id="WP_175501338.1">
    <property type="nucleotide sequence ID" value="NZ_FOYS01000001.1"/>
</dbReference>
<protein>
    <submittedName>
        <fullName evidence="1">Uncharacterized protein</fullName>
    </submittedName>
</protein>